<gene>
    <name evidence="2" type="ORF">GCM10009838_26610</name>
</gene>
<evidence type="ECO:0000313" key="2">
    <source>
        <dbReference type="EMBL" id="GAA1967172.1"/>
    </source>
</evidence>
<name>A0ABN2RD85_9ACTN</name>
<dbReference type="EMBL" id="BAAAQM010000012">
    <property type="protein sequence ID" value="GAA1967172.1"/>
    <property type="molecule type" value="Genomic_DNA"/>
</dbReference>
<dbReference type="InterPro" id="IPR038727">
    <property type="entry name" value="NadR/Ttd14_AAA_dom"/>
</dbReference>
<reference evidence="2 3" key="1">
    <citation type="journal article" date="2019" name="Int. J. Syst. Evol. Microbiol.">
        <title>The Global Catalogue of Microorganisms (GCM) 10K type strain sequencing project: providing services to taxonomists for standard genome sequencing and annotation.</title>
        <authorList>
            <consortium name="The Broad Institute Genomics Platform"/>
            <consortium name="The Broad Institute Genome Sequencing Center for Infectious Disease"/>
            <person name="Wu L."/>
            <person name="Ma J."/>
        </authorList>
    </citation>
    <scope>NUCLEOTIDE SEQUENCE [LARGE SCALE GENOMIC DNA]</scope>
    <source>
        <strain evidence="2 3">JCM 16013</strain>
    </source>
</reference>
<dbReference type="Gene3D" id="3.40.50.300">
    <property type="entry name" value="P-loop containing nucleotide triphosphate hydrolases"/>
    <property type="match status" value="1"/>
</dbReference>
<comment type="caution">
    <text evidence="2">The sequence shown here is derived from an EMBL/GenBank/DDBJ whole genome shotgun (WGS) entry which is preliminary data.</text>
</comment>
<dbReference type="InterPro" id="IPR027417">
    <property type="entry name" value="P-loop_NTPase"/>
</dbReference>
<dbReference type="Proteomes" id="UP001499854">
    <property type="component" value="Unassembled WGS sequence"/>
</dbReference>
<dbReference type="SUPFAM" id="SSF52540">
    <property type="entry name" value="P-loop containing nucleoside triphosphate hydrolases"/>
    <property type="match status" value="1"/>
</dbReference>
<accession>A0ABN2RD85</accession>
<feature type="domain" description="NadR/Ttd14 AAA" evidence="1">
    <location>
        <begin position="3"/>
        <end position="162"/>
    </location>
</feature>
<protein>
    <submittedName>
        <fullName evidence="2">AAA family ATPase</fullName>
    </submittedName>
</protein>
<dbReference type="RefSeq" id="WP_344657285.1">
    <property type="nucleotide sequence ID" value="NZ_BAAAQM010000012.1"/>
</dbReference>
<organism evidence="2 3">
    <name type="scientific">Catenulispora subtropica</name>
    <dbReference type="NCBI Taxonomy" id="450798"/>
    <lineage>
        <taxon>Bacteria</taxon>
        <taxon>Bacillati</taxon>
        <taxon>Actinomycetota</taxon>
        <taxon>Actinomycetes</taxon>
        <taxon>Catenulisporales</taxon>
        <taxon>Catenulisporaceae</taxon>
        <taxon>Catenulispora</taxon>
    </lineage>
</organism>
<evidence type="ECO:0000259" key="1">
    <source>
        <dbReference type="Pfam" id="PF13521"/>
    </source>
</evidence>
<keyword evidence="3" id="KW-1185">Reference proteome</keyword>
<proteinExistence type="predicted"/>
<dbReference type="Pfam" id="PF13521">
    <property type="entry name" value="AAA_28"/>
    <property type="match status" value="1"/>
</dbReference>
<sequence>MKRYVLTGTPGAGKTTVIDELRRLGHPTVGEAATEVIARGQAAGEAAPWEGPGFVDRVLAMQQEREVAARGGGVWFFDRSPVCTLALSRYLGRRPSRALTAEIERIRRAGTYERTVFFLANLGFVEPTAARRISFEDALVFERVHREVYGELGYELCDIPVAAPGERAAAILEQVAAGR</sequence>
<evidence type="ECO:0000313" key="3">
    <source>
        <dbReference type="Proteomes" id="UP001499854"/>
    </source>
</evidence>